<name>A0A3N4HNI2_ASCIM</name>
<proteinExistence type="predicted"/>
<dbReference type="AlphaFoldDB" id="A0A3N4HNI2"/>
<accession>A0A3N4HNI2</accession>
<dbReference type="EMBL" id="ML119764">
    <property type="protein sequence ID" value="RPA75393.1"/>
    <property type="molecule type" value="Genomic_DNA"/>
</dbReference>
<evidence type="ECO:0000313" key="1">
    <source>
        <dbReference type="EMBL" id="RPA75393.1"/>
    </source>
</evidence>
<evidence type="ECO:0000313" key="2">
    <source>
        <dbReference type="Proteomes" id="UP000275078"/>
    </source>
</evidence>
<dbReference type="SUPFAM" id="SSF58100">
    <property type="entry name" value="Bacterial hemolysins"/>
    <property type="match status" value="1"/>
</dbReference>
<protein>
    <submittedName>
        <fullName evidence="1">Uncharacterized protein</fullName>
    </submittedName>
</protein>
<keyword evidence="2" id="KW-1185">Reference proteome</keyword>
<dbReference type="STRING" id="1160509.A0A3N4HNI2"/>
<organism evidence="1 2">
    <name type="scientific">Ascobolus immersus RN42</name>
    <dbReference type="NCBI Taxonomy" id="1160509"/>
    <lineage>
        <taxon>Eukaryota</taxon>
        <taxon>Fungi</taxon>
        <taxon>Dikarya</taxon>
        <taxon>Ascomycota</taxon>
        <taxon>Pezizomycotina</taxon>
        <taxon>Pezizomycetes</taxon>
        <taxon>Pezizales</taxon>
        <taxon>Ascobolaceae</taxon>
        <taxon>Ascobolus</taxon>
    </lineage>
</organism>
<dbReference type="Proteomes" id="UP000275078">
    <property type="component" value="Unassembled WGS sequence"/>
</dbReference>
<dbReference type="Gene3D" id="1.20.1170.10">
    <property type="match status" value="1"/>
</dbReference>
<dbReference type="CDD" id="cd22656">
    <property type="entry name" value="ClyA_Cry6Aa-like"/>
    <property type="match status" value="1"/>
</dbReference>
<reference evidence="1 2" key="1">
    <citation type="journal article" date="2018" name="Nat. Ecol. Evol.">
        <title>Pezizomycetes genomes reveal the molecular basis of ectomycorrhizal truffle lifestyle.</title>
        <authorList>
            <person name="Murat C."/>
            <person name="Payen T."/>
            <person name="Noel B."/>
            <person name="Kuo A."/>
            <person name="Morin E."/>
            <person name="Chen J."/>
            <person name="Kohler A."/>
            <person name="Krizsan K."/>
            <person name="Balestrini R."/>
            <person name="Da Silva C."/>
            <person name="Montanini B."/>
            <person name="Hainaut M."/>
            <person name="Levati E."/>
            <person name="Barry K.W."/>
            <person name="Belfiori B."/>
            <person name="Cichocki N."/>
            <person name="Clum A."/>
            <person name="Dockter R.B."/>
            <person name="Fauchery L."/>
            <person name="Guy J."/>
            <person name="Iotti M."/>
            <person name="Le Tacon F."/>
            <person name="Lindquist E.A."/>
            <person name="Lipzen A."/>
            <person name="Malagnac F."/>
            <person name="Mello A."/>
            <person name="Molinier V."/>
            <person name="Miyauchi S."/>
            <person name="Poulain J."/>
            <person name="Riccioni C."/>
            <person name="Rubini A."/>
            <person name="Sitrit Y."/>
            <person name="Splivallo R."/>
            <person name="Traeger S."/>
            <person name="Wang M."/>
            <person name="Zifcakova L."/>
            <person name="Wipf D."/>
            <person name="Zambonelli A."/>
            <person name="Paolocci F."/>
            <person name="Nowrousian M."/>
            <person name="Ottonello S."/>
            <person name="Baldrian P."/>
            <person name="Spatafora J.W."/>
            <person name="Henrissat B."/>
            <person name="Nagy L.G."/>
            <person name="Aury J.M."/>
            <person name="Wincker P."/>
            <person name="Grigoriev I.V."/>
            <person name="Bonfante P."/>
            <person name="Martin F.M."/>
        </authorList>
    </citation>
    <scope>NUCLEOTIDE SEQUENCE [LARGE SCALE GENOMIC DNA]</scope>
    <source>
        <strain evidence="1 2">RN42</strain>
    </source>
</reference>
<sequence length="626" mass="70120">MAAADVESNLLADSFFKCFADGGKFTTKLEVPVPVEPQPSTTGPQHKPNEETKEFKEFFVLNSTSFVNLQIYVQTALKLPRTKEQFVSVYPDKLFKKYTDKDKHTPALYEAMKETLVAVSSHSYDFQNNTLSTMITLGMLYAGYISNYAATATKEAKALEELLPIILDDTDKYDETKVKAAVDQAAGIVFDLSDVARKTSEKCLAVKKEFSKFKTDTELDKTALVEVFERMNKVFPTPEDMTQEAGDLAAKFQKQLIKIKKNQEKANKRAEASSGVKWYHFIPPPIIGISIAISDIKSYVDASKEESILRSQYDALLAEAGDELALTLAMNGKITQFTILLSVSHKILQIQLEPCPMTDEKFLEQFSMLATNLDDLGNSLDAFQTNVKRPSPVRRKRALDHMREAAIKWEVISDTARVFQRNGLVMRFEIDQFEKTSGGDIKLPPRLQILAAEWGGEDITNGARIQFYDGKNFHIRTVDSGLKDTWRGKEKSLSMLLSYGDSFRVFACRENSGSHTIAPGSVSKIDDDCLYHEVSPAIPKPEGSKVDILAIIYGGAEVRDAAVWQYCYDRAGNSSEPIKWSNENFGGDPWPEVGKSGCIFYTVTGGRTVRMLCGREFNDTVWEVYT</sequence>
<gene>
    <name evidence="1" type="ORF">BJ508DRAFT_243285</name>
</gene>
<dbReference type="OrthoDB" id="2444812at2759"/>